<dbReference type="AlphaFoldDB" id="A0A6I6FLA3"/>
<name>A0A6I6FLA3_9ACTN</name>
<evidence type="ECO:0000313" key="2">
    <source>
        <dbReference type="EMBL" id="QGV76966.1"/>
    </source>
</evidence>
<dbReference type="EMBL" id="CP034279">
    <property type="protein sequence ID" value="QGV76966.1"/>
    <property type="molecule type" value="Genomic_DNA"/>
</dbReference>
<dbReference type="RefSeq" id="WP_156690789.1">
    <property type="nucleotide sequence ID" value="NZ_CP034279.1"/>
</dbReference>
<dbReference type="KEGG" id="sfic:EIZ62_00860"/>
<evidence type="ECO:0000256" key="1">
    <source>
        <dbReference type="SAM" id="MobiDB-lite"/>
    </source>
</evidence>
<protein>
    <submittedName>
        <fullName evidence="2">Plasmid stabilization protein</fullName>
    </submittedName>
</protein>
<dbReference type="OrthoDB" id="8759311at2"/>
<feature type="region of interest" description="Disordered" evidence="1">
    <location>
        <begin position="1"/>
        <end position="108"/>
    </location>
</feature>
<keyword evidence="3" id="KW-1185">Reference proteome</keyword>
<dbReference type="Proteomes" id="UP000422572">
    <property type="component" value="Chromosome"/>
</dbReference>
<feature type="compositionally biased region" description="Basic and acidic residues" evidence="1">
    <location>
        <begin position="7"/>
        <end position="47"/>
    </location>
</feature>
<sequence length="108" mass="12104">MPAGSSPKRERQYEHIKDSSKKRGASEKRAEEIAARTVNKERARSGESKTASRTSTQDMSSSKRGGQRSGTNRSKGPTYDQLYEEAKRKGVQGRSSMNKAELQRELKK</sequence>
<organism evidence="2 3">
    <name type="scientific">Streptomyces ficellus</name>
    <dbReference type="NCBI Taxonomy" id="1977088"/>
    <lineage>
        <taxon>Bacteria</taxon>
        <taxon>Bacillati</taxon>
        <taxon>Actinomycetota</taxon>
        <taxon>Actinomycetes</taxon>
        <taxon>Kitasatosporales</taxon>
        <taxon>Streptomycetaceae</taxon>
        <taxon>Streptomyces</taxon>
    </lineage>
</organism>
<evidence type="ECO:0000313" key="3">
    <source>
        <dbReference type="Proteomes" id="UP000422572"/>
    </source>
</evidence>
<feature type="compositionally biased region" description="Polar residues" evidence="1">
    <location>
        <begin position="48"/>
        <end position="75"/>
    </location>
</feature>
<proteinExistence type="predicted"/>
<reference evidence="2 3" key="1">
    <citation type="submission" date="2018-12" db="EMBL/GenBank/DDBJ databases">
        <title>Complete genome sequence of Streptomyces ficellus NRRL8067, the producer of ficellomycin, feldamycin and nojirimycin.</title>
        <authorList>
            <person name="Zhang H."/>
            <person name="Yue R."/>
            <person name="Liu Y."/>
            <person name="Li M."/>
            <person name="Mu H."/>
            <person name="Zhang J."/>
        </authorList>
    </citation>
    <scope>NUCLEOTIDE SEQUENCE [LARGE SCALE GENOMIC DNA]</scope>
    <source>
        <strain evidence="2 3">NRRL 8067</strain>
    </source>
</reference>
<accession>A0A6I6FLA3</accession>
<gene>
    <name evidence="2" type="ORF">EIZ62_00860</name>
</gene>